<reference evidence="2" key="1">
    <citation type="journal article" date="2020" name="Stud. Mycol.">
        <title>101 Dothideomycetes genomes: a test case for predicting lifestyles and emergence of pathogens.</title>
        <authorList>
            <person name="Haridas S."/>
            <person name="Albert R."/>
            <person name="Binder M."/>
            <person name="Bloem J."/>
            <person name="Labutti K."/>
            <person name="Salamov A."/>
            <person name="Andreopoulos B."/>
            <person name="Baker S."/>
            <person name="Barry K."/>
            <person name="Bills G."/>
            <person name="Bluhm B."/>
            <person name="Cannon C."/>
            <person name="Castanera R."/>
            <person name="Culley D."/>
            <person name="Daum C."/>
            <person name="Ezra D."/>
            <person name="Gonzalez J."/>
            <person name="Henrissat B."/>
            <person name="Kuo A."/>
            <person name="Liang C."/>
            <person name="Lipzen A."/>
            <person name="Lutzoni F."/>
            <person name="Magnuson J."/>
            <person name="Mondo S."/>
            <person name="Nolan M."/>
            <person name="Ohm R."/>
            <person name="Pangilinan J."/>
            <person name="Park H.-J."/>
            <person name="Ramirez L."/>
            <person name="Alfaro M."/>
            <person name="Sun H."/>
            <person name="Tritt A."/>
            <person name="Yoshinaga Y."/>
            <person name="Zwiers L.-H."/>
            <person name="Turgeon B."/>
            <person name="Goodwin S."/>
            <person name="Spatafora J."/>
            <person name="Crous P."/>
            <person name="Grigoriev I."/>
        </authorList>
    </citation>
    <scope>NUCLEOTIDE SEQUENCE</scope>
    <source>
        <strain evidence="2">CBS 123094</strain>
    </source>
</reference>
<protein>
    <submittedName>
        <fullName evidence="2">Uncharacterized protein</fullName>
    </submittedName>
</protein>
<sequence length="217" mass="23980">MWLDHIAHRGGTKEGGSGKTCPIRVFPRPPDANRLPPFLQGSILPMYQQHLVLLIPSRLKRLRVYVEAYVGNLSNDLAWVNTGEWATQNPRLLPVPVTGDDSQRYNKSGLSCTNVLLPGSAATAGVTLPLLCNCMEAKTKQSLKHIMLPIVRGPPRWRTRSTIDGCSALRDHSFQKSCTGLATSSPPVYARNQVIGLTSVCQRTLFMCSTQEPSTWR</sequence>
<dbReference type="EMBL" id="ML977578">
    <property type="protein sequence ID" value="KAF2002378.1"/>
    <property type="molecule type" value="Genomic_DNA"/>
</dbReference>
<dbReference type="Proteomes" id="UP000799779">
    <property type="component" value="Unassembled WGS sequence"/>
</dbReference>
<feature type="region of interest" description="Disordered" evidence="1">
    <location>
        <begin position="1"/>
        <end position="22"/>
    </location>
</feature>
<proteinExistence type="predicted"/>
<organism evidence="2 3">
    <name type="scientific">Amniculicola lignicola CBS 123094</name>
    <dbReference type="NCBI Taxonomy" id="1392246"/>
    <lineage>
        <taxon>Eukaryota</taxon>
        <taxon>Fungi</taxon>
        <taxon>Dikarya</taxon>
        <taxon>Ascomycota</taxon>
        <taxon>Pezizomycotina</taxon>
        <taxon>Dothideomycetes</taxon>
        <taxon>Pleosporomycetidae</taxon>
        <taxon>Pleosporales</taxon>
        <taxon>Amniculicolaceae</taxon>
        <taxon>Amniculicola</taxon>
    </lineage>
</organism>
<accession>A0A6A5WMY6</accession>
<dbReference type="AlphaFoldDB" id="A0A6A5WMY6"/>
<evidence type="ECO:0000313" key="3">
    <source>
        <dbReference type="Proteomes" id="UP000799779"/>
    </source>
</evidence>
<evidence type="ECO:0000256" key="1">
    <source>
        <dbReference type="SAM" id="MobiDB-lite"/>
    </source>
</evidence>
<evidence type="ECO:0000313" key="2">
    <source>
        <dbReference type="EMBL" id="KAF2002378.1"/>
    </source>
</evidence>
<gene>
    <name evidence="2" type="ORF">P154DRAFT_148189</name>
</gene>
<name>A0A6A5WMY6_9PLEO</name>
<keyword evidence="3" id="KW-1185">Reference proteome</keyword>